<dbReference type="RefSeq" id="XP_013900927.1">
    <property type="nucleotide sequence ID" value="XM_014045473.1"/>
</dbReference>
<name>A0A0D2JSB5_9CHLO</name>
<dbReference type="EMBL" id="KK101170">
    <property type="protein sequence ID" value="KIZ01908.1"/>
    <property type="molecule type" value="Genomic_DNA"/>
</dbReference>
<dbReference type="Proteomes" id="UP000054498">
    <property type="component" value="Unassembled WGS sequence"/>
</dbReference>
<feature type="region of interest" description="Disordered" evidence="2">
    <location>
        <begin position="221"/>
        <end position="259"/>
    </location>
</feature>
<feature type="region of interest" description="Disordered" evidence="2">
    <location>
        <begin position="157"/>
        <end position="185"/>
    </location>
</feature>
<dbReference type="Pfam" id="PF14817">
    <property type="entry name" value="HAUS5"/>
    <property type="match status" value="1"/>
</dbReference>
<dbReference type="KEGG" id="mng:MNEG_6050"/>
<gene>
    <name evidence="3" type="ORF">MNEG_6050</name>
</gene>
<proteinExistence type="predicted"/>
<protein>
    <submittedName>
        <fullName evidence="3">Uncharacterized protein</fullName>
    </submittedName>
</protein>
<sequence length="426" mass="44786">MEFNTRVVTLLAQLGYQEETPDSIAATCKGNLKRIWEFLLDNARPAAECDRIGRAVREYQQQQELNSAAASRAARAGALREQLRVLRRECSQVERTLVQQQEELRLQARAVVDESGDALLAEQEQRDAELLTLALGCFTQRSSRFAGLISDRHAELSASSARARGRQDQQHPGGGAAAPSARPGAAAHMLEELQQLVDLVRQEMQQALDLQADAIAEMPAPGAAGPLLGHSAQASDCSGDGGGGARRARPRAVAGHAPSPELSERLAALQLRPPAALLACACALADRSVSRLRALLAGGEAAAAAANAAVAQLPEEIKQRRALMPWTTSPADAALAEGGAGDDCGSSSVGAGDAADGARPDADELIRLRQRAHLKLCLDARRASKAAAAARARLEGLLGRPELGPLQGSEGGGWAFARAFGGQWAL</sequence>
<dbReference type="InterPro" id="IPR029131">
    <property type="entry name" value="HAUS5"/>
</dbReference>
<evidence type="ECO:0000313" key="4">
    <source>
        <dbReference type="Proteomes" id="UP000054498"/>
    </source>
</evidence>
<keyword evidence="1" id="KW-0175">Coiled coil</keyword>
<reference evidence="3 4" key="1">
    <citation type="journal article" date="2013" name="BMC Genomics">
        <title>Reconstruction of the lipid metabolism for the microalga Monoraphidium neglectum from its genome sequence reveals characteristics suitable for biofuel production.</title>
        <authorList>
            <person name="Bogen C."/>
            <person name="Al-Dilaimi A."/>
            <person name="Albersmeier A."/>
            <person name="Wichmann J."/>
            <person name="Grundmann M."/>
            <person name="Rupp O."/>
            <person name="Lauersen K.J."/>
            <person name="Blifernez-Klassen O."/>
            <person name="Kalinowski J."/>
            <person name="Goesmann A."/>
            <person name="Mussgnug J.H."/>
            <person name="Kruse O."/>
        </authorList>
    </citation>
    <scope>NUCLEOTIDE SEQUENCE [LARGE SCALE GENOMIC DNA]</scope>
    <source>
        <strain evidence="3 4">SAG 48.87</strain>
    </source>
</reference>
<keyword evidence="4" id="KW-1185">Reference proteome</keyword>
<dbReference type="OrthoDB" id="2019614at2759"/>
<evidence type="ECO:0000313" key="3">
    <source>
        <dbReference type="EMBL" id="KIZ01908.1"/>
    </source>
</evidence>
<evidence type="ECO:0000256" key="2">
    <source>
        <dbReference type="SAM" id="MobiDB-lite"/>
    </source>
</evidence>
<accession>A0A0D2JSB5</accession>
<organism evidence="3 4">
    <name type="scientific">Monoraphidium neglectum</name>
    <dbReference type="NCBI Taxonomy" id="145388"/>
    <lineage>
        <taxon>Eukaryota</taxon>
        <taxon>Viridiplantae</taxon>
        <taxon>Chlorophyta</taxon>
        <taxon>core chlorophytes</taxon>
        <taxon>Chlorophyceae</taxon>
        <taxon>CS clade</taxon>
        <taxon>Sphaeropleales</taxon>
        <taxon>Selenastraceae</taxon>
        <taxon>Monoraphidium</taxon>
    </lineage>
</organism>
<dbReference type="AlphaFoldDB" id="A0A0D2JSB5"/>
<feature type="coiled-coil region" evidence="1">
    <location>
        <begin position="76"/>
        <end position="103"/>
    </location>
</feature>
<evidence type="ECO:0000256" key="1">
    <source>
        <dbReference type="SAM" id="Coils"/>
    </source>
</evidence>
<dbReference type="GeneID" id="25738926"/>
<dbReference type="STRING" id="145388.A0A0D2JSB5"/>